<evidence type="ECO:0000259" key="4">
    <source>
        <dbReference type="PROSITE" id="PS01124"/>
    </source>
</evidence>
<reference evidence="5" key="1">
    <citation type="submission" date="2020-10" db="EMBL/GenBank/DDBJ databases">
        <authorList>
            <person name="Gilroy R."/>
        </authorList>
    </citation>
    <scope>NUCLEOTIDE SEQUENCE</scope>
    <source>
        <strain evidence="5">ChiW25-3613</strain>
    </source>
</reference>
<protein>
    <submittedName>
        <fullName evidence="5">PocR ligand-binding domain-containing protein</fullName>
    </submittedName>
</protein>
<dbReference type="PROSITE" id="PS01124">
    <property type="entry name" value="HTH_ARAC_FAMILY_2"/>
    <property type="match status" value="1"/>
</dbReference>
<dbReference type="Pfam" id="PF10114">
    <property type="entry name" value="PocR"/>
    <property type="match status" value="1"/>
</dbReference>
<sequence length="280" mass="31034">MTSNFDIQKLQSVLKDFYTAVGIRISIFDDEFNPVIEYPESLPAFCRNIRQSAAGLNACKDCDRAACLRAQKRGEAHIYTCHAGLTEAITPIQLDGGVIGYAILAHMMPVENYQNAAVNACRLSEKYGVEEQVSRKAIKEITPRTMKQIHAAARVLDALAAYVQIRDYAHFKDGNLARDIEVFVSRNLGGNLSSEIICNKFHCSRSGLYALSKRAFGCGIMQYVNARRIELAKKLLKDGKSISEVASACGFEDYSYFCRVFRRAEGCSPGQFLSAVGDNN</sequence>
<dbReference type="PRINTS" id="PR00032">
    <property type="entry name" value="HTHARAC"/>
</dbReference>
<evidence type="ECO:0000256" key="3">
    <source>
        <dbReference type="ARBA" id="ARBA00023163"/>
    </source>
</evidence>
<gene>
    <name evidence="5" type="ORF">IAB90_00630</name>
</gene>
<dbReference type="Pfam" id="PF12833">
    <property type="entry name" value="HTH_18"/>
    <property type="match status" value="1"/>
</dbReference>
<organism evidence="5 6">
    <name type="scientific">Candidatus Coproplasma stercoripullorum</name>
    <dbReference type="NCBI Taxonomy" id="2840751"/>
    <lineage>
        <taxon>Bacteria</taxon>
        <taxon>Bacillati</taxon>
        <taxon>Bacillota</taxon>
        <taxon>Clostridia</taxon>
        <taxon>Eubacteriales</taxon>
        <taxon>Candidatus Coproplasma</taxon>
    </lineage>
</organism>
<keyword evidence="1" id="KW-0805">Transcription regulation</keyword>
<evidence type="ECO:0000313" key="6">
    <source>
        <dbReference type="Proteomes" id="UP000824179"/>
    </source>
</evidence>
<dbReference type="InterPro" id="IPR009057">
    <property type="entry name" value="Homeodomain-like_sf"/>
</dbReference>
<comment type="caution">
    <text evidence="5">The sequence shown here is derived from an EMBL/GenBank/DDBJ whole genome shotgun (WGS) entry which is preliminary data.</text>
</comment>
<name>A0A9D1DAH7_9FIRM</name>
<keyword evidence="3" id="KW-0804">Transcription</keyword>
<dbReference type="AlphaFoldDB" id="A0A9D1DAH7"/>
<dbReference type="SMART" id="SM00342">
    <property type="entry name" value="HTH_ARAC"/>
    <property type="match status" value="1"/>
</dbReference>
<evidence type="ECO:0000313" key="5">
    <source>
        <dbReference type="EMBL" id="HIR38866.1"/>
    </source>
</evidence>
<dbReference type="GO" id="GO:0003700">
    <property type="term" value="F:DNA-binding transcription factor activity"/>
    <property type="evidence" value="ECO:0007669"/>
    <property type="project" value="InterPro"/>
</dbReference>
<dbReference type="Gene3D" id="1.10.10.60">
    <property type="entry name" value="Homeodomain-like"/>
    <property type="match status" value="1"/>
</dbReference>
<dbReference type="InterPro" id="IPR018062">
    <property type="entry name" value="HTH_AraC-typ_CS"/>
</dbReference>
<evidence type="ECO:0000256" key="1">
    <source>
        <dbReference type="ARBA" id="ARBA00023015"/>
    </source>
</evidence>
<dbReference type="GO" id="GO:0043565">
    <property type="term" value="F:sequence-specific DNA binding"/>
    <property type="evidence" value="ECO:0007669"/>
    <property type="project" value="InterPro"/>
</dbReference>
<accession>A0A9D1DAH7</accession>
<dbReference type="PANTHER" id="PTHR43280:SF10">
    <property type="entry name" value="REGULATORY PROTEIN POCR"/>
    <property type="match status" value="1"/>
</dbReference>
<feature type="domain" description="HTH araC/xylS-type" evidence="4">
    <location>
        <begin position="178"/>
        <end position="275"/>
    </location>
</feature>
<evidence type="ECO:0000256" key="2">
    <source>
        <dbReference type="ARBA" id="ARBA00023125"/>
    </source>
</evidence>
<dbReference type="InterPro" id="IPR018771">
    <property type="entry name" value="PocR_dom"/>
</dbReference>
<dbReference type="EMBL" id="DVHB01000013">
    <property type="protein sequence ID" value="HIR38866.1"/>
    <property type="molecule type" value="Genomic_DNA"/>
</dbReference>
<reference evidence="5" key="2">
    <citation type="journal article" date="2021" name="PeerJ">
        <title>Extensive microbial diversity within the chicken gut microbiome revealed by metagenomics and culture.</title>
        <authorList>
            <person name="Gilroy R."/>
            <person name="Ravi A."/>
            <person name="Getino M."/>
            <person name="Pursley I."/>
            <person name="Horton D.L."/>
            <person name="Alikhan N.F."/>
            <person name="Baker D."/>
            <person name="Gharbi K."/>
            <person name="Hall N."/>
            <person name="Watson M."/>
            <person name="Adriaenssens E.M."/>
            <person name="Foster-Nyarko E."/>
            <person name="Jarju S."/>
            <person name="Secka A."/>
            <person name="Antonio M."/>
            <person name="Oren A."/>
            <person name="Chaudhuri R.R."/>
            <person name="La Ragione R."/>
            <person name="Hildebrand F."/>
            <person name="Pallen M.J."/>
        </authorList>
    </citation>
    <scope>NUCLEOTIDE SEQUENCE</scope>
    <source>
        <strain evidence="5">ChiW25-3613</strain>
    </source>
</reference>
<dbReference type="PANTHER" id="PTHR43280">
    <property type="entry name" value="ARAC-FAMILY TRANSCRIPTIONAL REGULATOR"/>
    <property type="match status" value="1"/>
</dbReference>
<dbReference type="InterPro" id="IPR020449">
    <property type="entry name" value="Tscrpt_reg_AraC-type_HTH"/>
</dbReference>
<dbReference type="Proteomes" id="UP000824179">
    <property type="component" value="Unassembled WGS sequence"/>
</dbReference>
<dbReference type="SUPFAM" id="SSF46689">
    <property type="entry name" value="Homeodomain-like"/>
    <property type="match status" value="1"/>
</dbReference>
<keyword evidence="2" id="KW-0238">DNA-binding</keyword>
<dbReference type="PROSITE" id="PS00041">
    <property type="entry name" value="HTH_ARAC_FAMILY_1"/>
    <property type="match status" value="1"/>
</dbReference>
<dbReference type="InterPro" id="IPR018060">
    <property type="entry name" value="HTH_AraC"/>
</dbReference>
<proteinExistence type="predicted"/>